<feature type="transmembrane region" description="Helical" evidence="1">
    <location>
        <begin position="6"/>
        <end position="30"/>
    </location>
</feature>
<evidence type="ECO:0000313" key="2">
    <source>
        <dbReference type="EMBL" id="PAK75161.1"/>
    </source>
</evidence>
<dbReference type="AlphaFoldDB" id="A0A269XQS9"/>
<proteinExistence type="predicted"/>
<name>A0A269XQS9_9PROT</name>
<sequence length="206" mass="23828">MYFAMTQPIAVIVAATITSATATFSMLLTLKQNSSFKRNENRISKINTDINDVNKTISNKLANLKETEIKLSSKYRMLDILTVKWQKTQDCTAELLGIMDLHFNDKCAISEDEKKRVSYLCNFLSLQESPKGKFNEEFNVQLDSIKYFLLNNTNIIASYTEFYSVFKLNCWYLIDHRLNEINQSLESGKIVSLPKIEPHKVEKKYI</sequence>
<organism evidence="2 3">
    <name type="scientific">Acetobacter fabarum</name>
    <dbReference type="NCBI Taxonomy" id="483199"/>
    <lineage>
        <taxon>Bacteria</taxon>
        <taxon>Pseudomonadati</taxon>
        <taxon>Pseudomonadota</taxon>
        <taxon>Alphaproteobacteria</taxon>
        <taxon>Acetobacterales</taxon>
        <taxon>Acetobacteraceae</taxon>
        <taxon>Acetobacter</taxon>
    </lineage>
</organism>
<gene>
    <name evidence="2" type="ORF">B8X00_13665</name>
</gene>
<dbReference type="RefSeq" id="WP_095350577.1">
    <property type="nucleotide sequence ID" value="NZ_NCXK01000060.1"/>
</dbReference>
<dbReference type="Proteomes" id="UP000216151">
    <property type="component" value="Unassembled WGS sequence"/>
</dbReference>
<keyword evidence="1" id="KW-1133">Transmembrane helix</keyword>
<dbReference type="EMBL" id="NCXK01000060">
    <property type="protein sequence ID" value="PAK75161.1"/>
    <property type="molecule type" value="Genomic_DNA"/>
</dbReference>
<reference evidence="2 3" key="1">
    <citation type="submission" date="2017-04" db="EMBL/GenBank/DDBJ databases">
        <title>Kefir bacterial isolates.</title>
        <authorList>
            <person name="Kim Y."/>
            <person name="Blasche S."/>
            <person name="Patil K.R."/>
        </authorList>
    </citation>
    <scope>NUCLEOTIDE SEQUENCE [LARGE SCALE GENOMIC DNA]</scope>
    <source>
        <strain evidence="2 3">KR</strain>
    </source>
</reference>
<evidence type="ECO:0000256" key="1">
    <source>
        <dbReference type="SAM" id="Phobius"/>
    </source>
</evidence>
<dbReference type="OrthoDB" id="8482269at2"/>
<keyword evidence="1" id="KW-0472">Membrane</keyword>
<keyword evidence="1" id="KW-0812">Transmembrane</keyword>
<comment type="caution">
    <text evidence="2">The sequence shown here is derived from an EMBL/GenBank/DDBJ whole genome shotgun (WGS) entry which is preliminary data.</text>
</comment>
<accession>A0A269XQS9</accession>
<keyword evidence="3" id="KW-1185">Reference proteome</keyword>
<protein>
    <submittedName>
        <fullName evidence="2">Uncharacterized protein</fullName>
    </submittedName>
</protein>
<evidence type="ECO:0000313" key="3">
    <source>
        <dbReference type="Proteomes" id="UP000216151"/>
    </source>
</evidence>